<comment type="caution">
    <text evidence="8">The sequence shown here is derived from an EMBL/GenBank/DDBJ whole genome shotgun (WGS) entry which is preliminary data.</text>
</comment>
<evidence type="ECO:0000313" key="9">
    <source>
        <dbReference type="Proteomes" id="UP000813068"/>
    </source>
</evidence>
<evidence type="ECO:0000313" key="8">
    <source>
        <dbReference type="EMBL" id="MBV2133345.1"/>
    </source>
</evidence>
<evidence type="ECO:0000256" key="5">
    <source>
        <dbReference type="SAM" id="Phobius"/>
    </source>
</evidence>
<organism evidence="8 9">
    <name type="scientific">Geopseudomonas aromaticivorans</name>
    <dbReference type="NCBI Taxonomy" id="2849492"/>
    <lineage>
        <taxon>Bacteria</taxon>
        <taxon>Pseudomonadati</taxon>
        <taxon>Pseudomonadota</taxon>
        <taxon>Gammaproteobacteria</taxon>
        <taxon>Pseudomonadales</taxon>
        <taxon>Pseudomonadaceae</taxon>
        <taxon>Geopseudomonas</taxon>
    </lineage>
</organism>
<dbReference type="CDD" id="cd08278">
    <property type="entry name" value="benzyl_alcohol_DH"/>
    <property type="match status" value="1"/>
</dbReference>
<dbReference type="EMBL" id="JAHRGL010000025">
    <property type="protein sequence ID" value="MBV2133345.1"/>
    <property type="molecule type" value="Genomic_DNA"/>
</dbReference>
<dbReference type="InterPro" id="IPR002328">
    <property type="entry name" value="ADH_Zn_CS"/>
</dbReference>
<evidence type="ECO:0000256" key="1">
    <source>
        <dbReference type="ARBA" id="ARBA00022723"/>
    </source>
</evidence>
<keyword evidence="5" id="KW-0472">Membrane</keyword>
<dbReference type="PANTHER" id="PTHR43880">
    <property type="entry name" value="ALCOHOL DEHYDROGENASE"/>
    <property type="match status" value="1"/>
</dbReference>
<gene>
    <name evidence="8" type="ORF">KRX52_11115</name>
</gene>
<feature type="transmembrane region" description="Helical" evidence="5">
    <location>
        <begin position="190"/>
        <end position="217"/>
    </location>
</feature>
<sequence>MEIKAAVVRQKKGPFILEDVILNEPAEDQILVRLVATGLCHTDLVCRDQYYPVPLPMVFGHEGAGVVEKVGPAVKKVQPGDHVVLTFYTCGRCEACFSGDPTSCANSFVPNFMGRSVSGECTIHGHDGSEVGASFFGQSSFATYALAYERNTVRVTKDVPLELLGPLGCGIQTGAGSVLNALNPSAGSSIAIFGAGAVGLSAVMGAVLAGCTTIIVVDVKENRLKLASELGATHVINATNSDPVERIKEICAGGAPYVLETSGLPSVLEQAILSSAIGGEIGIVGAPPMGATVPVDINFLLFNRKLRGIVEGQSVSDIFIPRLVELYRQGKFPFDKLIKFYSFDQINQAAEDSEKGVTLKPVIRISSK</sequence>
<protein>
    <submittedName>
        <fullName evidence="8">NAD(P)-dependent alcohol dehydrogenase</fullName>
    </submittedName>
</protein>
<dbReference type="PROSITE" id="PS00059">
    <property type="entry name" value="ADH_ZINC"/>
    <property type="match status" value="1"/>
</dbReference>
<evidence type="ECO:0000256" key="3">
    <source>
        <dbReference type="ARBA" id="ARBA00023027"/>
    </source>
</evidence>
<keyword evidence="1 4" id="KW-0479">Metal-binding</keyword>
<accession>A0ABS6MX67</accession>
<proteinExistence type="inferred from homology"/>
<dbReference type="InterPro" id="IPR013149">
    <property type="entry name" value="ADH-like_C"/>
</dbReference>
<keyword evidence="9" id="KW-1185">Reference proteome</keyword>
<comment type="similarity">
    <text evidence="4">Belongs to the zinc-containing alcohol dehydrogenase family.</text>
</comment>
<evidence type="ECO:0000259" key="7">
    <source>
        <dbReference type="Pfam" id="PF08240"/>
    </source>
</evidence>
<keyword evidence="3" id="KW-0520">NAD</keyword>
<dbReference type="InterPro" id="IPR013154">
    <property type="entry name" value="ADH-like_N"/>
</dbReference>
<comment type="cofactor">
    <cofactor evidence="4">
        <name>Zn(2+)</name>
        <dbReference type="ChEBI" id="CHEBI:29105"/>
    </cofactor>
</comment>
<dbReference type="RefSeq" id="WP_217681797.1">
    <property type="nucleotide sequence ID" value="NZ_JAHRGL010000025.1"/>
</dbReference>
<keyword evidence="5" id="KW-0812">Transmembrane</keyword>
<keyword evidence="2 4" id="KW-0862">Zinc</keyword>
<keyword evidence="5" id="KW-1133">Transmembrane helix</keyword>
<feature type="domain" description="Alcohol dehydrogenase-like C-terminal" evidence="6">
    <location>
        <begin position="197"/>
        <end position="313"/>
    </location>
</feature>
<name>A0ABS6MX67_9GAMM</name>
<reference evidence="8 9" key="1">
    <citation type="submission" date="2021-06" db="EMBL/GenBank/DDBJ databases">
        <title>Differences between aerobic and microaerobic xylene degrading microbial communities.</title>
        <authorList>
            <person name="Banerjee S."/>
            <person name="Tancsics A."/>
        </authorList>
    </citation>
    <scope>NUCLEOTIDE SEQUENCE [LARGE SCALE GENOMIC DNA]</scope>
    <source>
        <strain evidence="8 9">MAP12</strain>
    </source>
</reference>
<evidence type="ECO:0000259" key="6">
    <source>
        <dbReference type="Pfam" id="PF00107"/>
    </source>
</evidence>
<dbReference type="Pfam" id="PF00107">
    <property type="entry name" value="ADH_zinc_N"/>
    <property type="match status" value="1"/>
</dbReference>
<evidence type="ECO:0000256" key="4">
    <source>
        <dbReference type="RuleBase" id="RU361277"/>
    </source>
</evidence>
<dbReference type="PANTHER" id="PTHR43880:SF12">
    <property type="entry name" value="ALCOHOL DEHYDROGENASE CLASS-3"/>
    <property type="match status" value="1"/>
</dbReference>
<dbReference type="Pfam" id="PF08240">
    <property type="entry name" value="ADH_N"/>
    <property type="match status" value="1"/>
</dbReference>
<feature type="domain" description="Alcohol dehydrogenase-like N-terminal" evidence="7">
    <location>
        <begin position="27"/>
        <end position="155"/>
    </location>
</feature>
<dbReference type="Proteomes" id="UP000813068">
    <property type="component" value="Unassembled WGS sequence"/>
</dbReference>
<evidence type="ECO:0000256" key="2">
    <source>
        <dbReference type="ARBA" id="ARBA00022833"/>
    </source>
</evidence>